<dbReference type="GO" id="GO:0005525">
    <property type="term" value="F:GTP binding"/>
    <property type="evidence" value="ECO:0007669"/>
    <property type="project" value="UniProtKB-KW"/>
</dbReference>
<evidence type="ECO:0008006" key="7">
    <source>
        <dbReference type="Google" id="ProtNLM"/>
    </source>
</evidence>
<feature type="domain" description="Translation initiation factor IF- 2" evidence="3">
    <location>
        <begin position="202"/>
        <end position="290"/>
    </location>
</feature>
<dbReference type="InterPro" id="IPR036925">
    <property type="entry name" value="TIF_IF2_dom3_sf"/>
</dbReference>
<protein>
    <recommendedName>
        <fullName evidence="7">Eukaryotic translation initiation factor 5B</fullName>
    </recommendedName>
</protein>
<dbReference type="FunFam" id="3.40.50.10050:FF:000002">
    <property type="entry name" value="Eukaryotic translation initiation factor 5B"/>
    <property type="match status" value="1"/>
</dbReference>
<dbReference type="PANTHER" id="PTHR43381">
    <property type="entry name" value="TRANSLATION INITIATION FACTOR IF-2-RELATED"/>
    <property type="match status" value="1"/>
</dbReference>
<dbReference type="FunFam" id="2.40.30.10:FF:000013">
    <property type="entry name" value="eukaryotic translation initiation factor 5B"/>
    <property type="match status" value="1"/>
</dbReference>
<proteinExistence type="predicted"/>
<dbReference type="EMBL" id="JASPKZ010003861">
    <property type="protein sequence ID" value="KAJ9591657.1"/>
    <property type="molecule type" value="Genomic_DNA"/>
</dbReference>
<keyword evidence="6" id="KW-1185">Reference proteome</keyword>
<dbReference type="InterPro" id="IPR009000">
    <property type="entry name" value="Transl_B-barrel_sf"/>
</dbReference>
<dbReference type="CDD" id="cd16266">
    <property type="entry name" value="IF2_aeIF5B_IV"/>
    <property type="match status" value="1"/>
</dbReference>
<keyword evidence="2" id="KW-0342">GTP-binding</keyword>
<evidence type="ECO:0000256" key="1">
    <source>
        <dbReference type="ARBA" id="ARBA00022741"/>
    </source>
</evidence>
<dbReference type="Pfam" id="PF11987">
    <property type="entry name" value="IF-2"/>
    <property type="match status" value="1"/>
</dbReference>
<evidence type="ECO:0000313" key="5">
    <source>
        <dbReference type="EMBL" id="KAJ9591657.1"/>
    </source>
</evidence>
<dbReference type="Gene3D" id="3.40.50.300">
    <property type="entry name" value="P-loop containing nucleotide triphosphate hydrolases"/>
    <property type="match status" value="1"/>
</dbReference>
<dbReference type="InterPro" id="IPR029459">
    <property type="entry name" value="EFTU-type"/>
</dbReference>
<reference evidence="5" key="1">
    <citation type="journal article" date="2023" name="IScience">
        <title>Live-bearing cockroach genome reveals convergent evolutionary mechanisms linked to viviparity in insects and beyond.</title>
        <authorList>
            <person name="Fouks B."/>
            <person name="Harrison M.C."/>
            <person name="Mikhailova A.A."/>
            <person name="Marchal E."/>
            <person name="English S."/>
            <person name="Carruthers M."/>
            <person name="Jennings E.C."/>
            <person name="Chiamaka E.L."/>
            <person name="Frigard R.A."/>
            <person name="Pippel M."/>
            <person name="Attardo G.M."/>
            <person name="Benoit J.B."/>
            <person name="Bornberg-Bauer E."/>
            <person name="Tobe S.S."/>
        </authorList>
    </citation>
    <scope>NUCLEOTIDE SEQUENCE</scope>
    <source>
        <strain evidence="5">Stay&amp;Tobe</strain>
    </source>
</reference>
<feature type="non-terminal residue" evidence="5">
    <location>
        <position position="381"/>
    </location>
</feature>
<evidence type="ECO:0000256" key="2">
    <source>
        <dbReference type="ARBA" id="ARBA00023134"/>
    </source>
</evidence>
<sequence length="381" mass="42116">LYDWQTMNRKDVRDIIKGQAPNTQLEFEQRTKEVIVQFAEQGLNAALFYENPDIRSYVSLVPTSAITGEGMGNLLALIVDSCQNMLAKRLMYSEELQATVLEVKAIPGLGTTIDAILVNGKLREGDTAVLAGTDGPIVTQIRSLLMPQPMKELRVKNAYVEYKEIKAAQGVKIAAKELEKAIAGLNLLVAQKPDEVDILRDEVARELKSALSNIKLQERGVYVQASTLGSLEALLEFLRTSKIPYANIRIGPVVKKDVMKASTMLEHDSQYATILAFDVKVERDAQELADVLGFIFNSRDPIVMGVMIEAGIVKEGTPICVPSREFVELGVVTSIENNHKTVESARKGQEVCIKIEPIPGEAPKMFGRHFDEKDFLVSKVT</sequence>
<dbReference type="Proteomes" id="UP001233999">
    <property type="component" value="Unassembled WGS sequence"/>
</dbReference>
<dbReference type="SUPFAM" id="SSF52156">
    <property type="entry name" value="Initiation factor IF2/eIF5b, domain 3"/>
    <property type="match status" value="1"/>
</dbReference>
<name>A0AAD8EJC0_DIPPU</name>
<dbReference type="PANTHER" id="PTHR43381:SF4">
    <property type="entry name" value="EUKARYOTIC TRANSLATION INITIATION FACTOR 5B"/>
    <property type="match status" value="1"/>
</dbReference>
<dbReference type="GO" id="GO:0003743">
    <property type="term" value="F:translation initiation factor activity"/>
    <property type="evidence" value="ECO:0007669"/>
    <property type="project" value="TreeGrafter"/>
</dbReference>
<keyword evidence="1" id="KW-0547">Nucleotide-binding</keyword>
<dbReference type="InterPro" id="IPR015760">
    <property type="entry name" value="TIF_IF2"/>
</dbReference>
<dbReference type="AlphaFoldDB" id="A0AAD8EJC0"/>
<comment type="caution">
    <text evidence="5">The sequence shown here is derived from an EMBL/GenBank/DDBJ whole genome shotgun (WGS) entry which is preliminary data.</text>
</comment>
<dbReference type="InterPro" id="IPR027417">
    <property type="entry name" value="P-loop_NTPase"/>
</dbReference>
<dbReference type="CDD" id="cd03703">
    <property type="entry name" value="aeIF5B_II"/>
    <property type="match status" value="1"/>
</dbReference>
<evidence type="ECO:0000259" key="3">
    <source>
        <dbReference type="Pfam" id="PF11987"/>
    </source>
</evidence>
<reference evidence="5" key="2">
    <citation type="submission" date="2023-05" db="EMBL/GenBank/DDBJ databases">
        <authorList>
            <person name="Fouks B."/>
        </authorList>
    </citation>
    <scope>NUCLEOTIDE SEQUENCE</scope>
    <source>
        <strain evidence="5">Stay&amp;Tobe</strain>
        <tissue evidence="5">Testes</tissue>
    </source>
</reference>
<evidence type="ECO:0000259" key="4">
    <source>
        <dbReference type="Pfam" id="PF14578"/>
    </source>
</evidence>
<accession>A0AAD8EJC0</accession>
<dbReference type="SUPFAM" id="SSF50447">
    <property type="entry name" value="Translation proteins"/>
    <property type="match status" value="2"/>
</dbReference>
<dbReference type="GO" id="GO:0005739">
    <property type="term" value="C:mitochondrion"/>
    <property type="evidence" value="ECO:0007669"/>
    <property type="project" value="TreeGrafter"/>
</dbReference>
<gene>
    <name evidence="5" type="ORF">L9F63_001802</name>
</gene>
<organism evidence="5 6">
    <name type="scientific">Diploptera punctata</name>
    <name type="common">Pacific beetle cockroach</name>
    <dbReference type="NCBI Taxonomy" id="6984"/>
    <lineage>
        <taxon>Eukaryota</taxon>
        <taxon>Metazoa</taxon>
        <taxon>Ecdysozoa</taxon>
        <taxon>Arthropoda</taxon>
        <taxon>Hexapoda</taxon>
        <taxon>Insecta</taxon>
        <taxon>Pterygota</taxon>
        <taxon>Neoptera</taxon>
        <taxon>Polyneoptera</taxon>
        <taxon>Dictyoptera</taxon>
        <taxon>Blattodea</taxon>
        <taxon>Blaberoidea</taxon>
        <taxon>Blaberidae</taxon>
        <taxon>Diplopterinae</taxon>
        <taxon>Diploptera</taxon>
    </lineage>
</organism>
<feature type="domain" description="Elongation factor Tu-type" evidence="4">
    <location>
        <begin position="291"/>
        <end position="376"/>
    </location>
</feature>
<feature type="non-terminal residue" evidence="5">
    <location>
        <position position="1"/>
    </location>
</feature>
<dbReference type="Gene3D" id="2.40.30.10">
    <property type="entry name" value="Translation factors"/>
    <property type="match status" value="2"/>
</dbReference>
<dbReference type="Pfam" id="PF14578">
    <property type="entry name" value="GTP_EFTU_D4"/>
    <property type="match status" value="1"/>
</dbReference>
<dbReference type="Gene3D" id="3.40.50.10050">
    <property type="entry name" value="Translation initiation factor IF- 2, domain 3"/>
    <property type="match status" value="1"/>
</dbReference>
<dbReference type="InterPro" id="IPR023115">
    <property type="entry name" value="TIF_IF2_dom3"/>
</dbReference>
<evidence type="ECO:0000313" key="6">
    <source>
        <dbReference type="Proteomes" id="UP001233999"/>
    </source>
</evidence>